<dbReference type="InterPro" id="IPR050250">
    <property type="entry name" value="Macrolide_Exporter_MacB"/>
</dbReference>
<dbReference type="InterPro" id="IPR025857">
    <property type="entry name" value="MacB_PCD"/>
</dbReference>
<evidence type="ECO:0000259" key="8">
    <source>
        <dbReference type="Pfam" id="PF12704"/>
    </source>
</evidence>
<comment type="subcellular location">
    <subcellularLocation>
        <location evidence="1">Cell membrane</location>
        <topology evidence="1">Multi-pass membrane protein</topology>
    </subcellularLocation>
</comment>
<dbReference type="EMBL" id="CP014504">
    <property type="protein sequence ID" value="AMP98648.1"/>
    <property type="molecule type" value="Genomic_DNA"/>
</dbReference>
<dbReference type="InterPro" id="IPR003838">
    <property type="entry name" value="ABC3_permease_C"/>
</dbReference>
<dbReference type="KEGG" id="pcm:AY601_1735"/>
<sequence>MFRLDLKIALRSLWKNKGYTIINIGGLAIGLASCMILLLYVAYEWSYDKQFTNYDKTYVIYNNSKASTQTFSWAWTPGAMADEVRTKITGVAYSSHSTYPQEELISNGEKNFKKKAVYTDPTFLKIFDYKFIKGNPNTVLTNINSVILTKTMAKNLFGDEDPINKTVKLQHTEVLKVEAVIEDVPINSSIQFDYLMPYALFLKQNPWAKDINWGNSMCLTVIQLQSNTFFDKANSQIRDIFKNHSKDATNVGLMHPLAKWHLYDNFENGKSVGGKIDQLRIFLILAFCILLIACVNFMNLSTAKSEKRAKEVGVRKAIGSSRGALIGQFMIESVLLSFMAMLVAFILMEISLPYFNALLNIKLTINYYNWIFWVVLISLTAFTGFIAGSYPAFYLSSFEPVKVLKSFSTAGSSSLSVRKALVVFQFVFAASLIICTIVIYQQLNFIKNKPIGYNRASLIEIPIQGNLAGKEKLALLKEKLLKTGAVTGVTAFSRSISEGGNNTFNVSWPGKNPKEDVLFNHRDAGEDFAKTVGSEMVNGRDFSAQFTADSTNIVVNQAAVKVMGLKKPIGTVINIMGKPFTIIGVMKDFVMESPYKNAAPMFISNRIEGATYVIAKLNPAQSILNATTKVDEVVKALNPNFPVDRKFVEDSFQQKFQDERLLGILSNWFGGFAIFISCLGLLGLALFMAEQRKKEISIRKVLGATTLNILTLLNKDFIKLVAIANLIAFPLSYIIISKWLSAFEFNVGITILPFAIATGLSLIIAILTVSVQSVKVAKATPIDSLKHE</sequence>
<dbReference type="PROSITE" id="PS51257">
    <property type="entry name" value="PROKAR_LIPOPROTEIN"/>
    <property type="match status" value="1"/>
</dbReference>
<feature type="transmembrane region" description="Helical" evidence="6">
    <location>
        <begin position="717"/>
        <end position="736"/>
    </location>
</feature>
<feature type="transmembrane region" description="Helical" evidence="6">
    <location>
        <begin position="420"/>
        <end position="440"/>
    </location>
</feature>
<keyword evidence="9" id="KW-0132">Cell division</keyword>
<feature type="transmembrane region" description="Helical" evidence="6">
    <location>
        <begin position="748"/>
        <end position="769"/>
    </location>
</feature>
<evidence type="ECO:0000259" key="7">
    <source>
        <dbReference type="Pfam" id="PF02687"/>
    </source>
</evidence>
<feature type="domain" description="ABC3 transporter permease C-terminal" evidence="7">
    <location>
        <begin position="284"/>
        <end position="399"/>
    </location>
</feature>
<evidence type="ECO:0000256" key="6">
    <source>
        <dbReference type="SAM" id="Phobius"/>
    </source>
</evidence>
<gene>
    <name evidence="9" type="ORF">AY601_1735</name>
</gene>
<evidence type="ECO:0000313" key="10">
    <source>
        <dbReference type="Proteomes" id="UP000071561"/>
    </source>
</evidence>
<feature type="transmembrane region" description="Helical" evidence="6">
    <location>
        <begin position="668"/>
        <end position="689"/>
    </location>
</feature>
<dbReference type="GO" id="GO:0051301">
    <property type="term" value="P:cell division"/>
    <property type="evidence" value="ECO:0007669"/>
    <property type="project" value="UniProtKB-KW"/>
</dbReference>
<dbReference type="Pfam" id="PF02687">
    <property type="entry name" value="FtsX"/>
    <property type="match status" value="2"/>
</dbReference>
<dbReference type="Proteomes" id="UP000071561">
    <property type="component" value="Chromosome"/>
</dbReference>
<dbReference type="GO" id="GO:0005886">
    <property type="term" value="C:plasma membrane"/>
    <property type="evidence" value="ECO:0007669"/>
    <property type="project" value="UniProtKB-SubCell"/>
</dbReference>
<name>A0A127VCD2_9SPHI</name>
<organism evidence="9 10">
    <name type="scientific">Pedobacter cryoconitis</name>
    <dbReference type="NCBI Taxonomy" id="188932"/>
    <lineage>
        <taxon>Bacteria</taxon>
        <taxon>Pseudomonadati</taxon>
        <taxon>Bacteroidota</taxon>
        <taxon>Sphingobacteriia</taxon>
        <taxon>Sphingobacteriales</taxon>
        <taxon>Sphingobacteriaceae</taxon>
        <taxon>Pedobacter</taxon>
    </lineage>
</organism>
<keyword evidence="9" id="KW-0131">Cell cycle</keyword>
<dbReference type="PANTHER" id="PTHR30572:SF18">
    <property type="entry name" value="ABC-TYPE MACROLIDE FAMILY EXPORT SYSTEM PERMEASE COMPONENT 2"/>
    <property type="match status" value="1"/>
</dbReference>
<feature type="transmembrane region" description="Helical" evidence="6">
    <location>
        <begin position="281"/>
        <end position="303"/>
    </location>
</feature>
<dbReference type="OrthoDB" id="1451596at2"/>
<dbReference type="PATRIC" id="fig|188932.3.peg.1804"/>
<keyword evidence="4 6" id="KW-1133">Transmembrane helix</keyword>
<dbReference type="RefSeq" id="WP_068399249.1">
    <property type="nucleotide sequence ID" value="NZ_CP014504.1"/>
</dbReference>
<evidence type="ECO:0000256" key="3">
    <source>
        <dbReference type="ARBA" id="ARBA00022692"/>
    </source>
</evidence>
<feature type="domain" description="MacB-like periplasmic core" evidence="8">
    <location>
        <begin position="20"/>
        <end position="239"/>
    </location>
</feature>
<dbReference type="AlphaFoldDB" id="A0A127VCD2"/>
<evidence type="ECO:0000256" key="5">
    <source>
        <dbReference type="ARBA" id="ARBA00023136"/>
    </source>
</evidence>
<feature type="domain" description="MacB-like periplasmic core" evidence="8">
    <location>
        <begin position="482"/>
        <end position="626"/>
    </location>
</feature>
<dbReference type="GO" id="GO:0022857">
    <property type="term" value="F:transmembrane transporter activity"/>
    <property type="evidence" value="ECO:0007669"/>
    <property type="project" value="TreeGrafter"/>
</dbReference>
<feature type="domain" description="ABC3 transporter permease C-terminal" evidence="7">
    <location>
        <begin position="669"/>
        <end position="781"/>
    </location>
</feature>
<accession>A0A127VCD2</accession>
<dbReference type="PANTHER" id="PTHR30572">
    <property type="entry name" value="MEMBRANE COMPONENT OF TRANSPORTER-RELATED"/>
    <property type="match status" value="1"/>
</dbReference>
<dbReference type="Pfam" id="PF12704">
    <property type="entry name" value="MacB_PCD"/>
    <property type="match status" value="2"/>
</dbReference>
<evidence type="ECO:0000256" key="1">
    <source>
        <dbReference type="ARBA" id="ARBA00004651"/>
    </source>
</evidence>
<proteinExistence type="predicted"/>
<feature type="transmembrane region" description="Helical" evidence="6">
    <location>
        <begin position="324"/>
        <end position="350"/>
    </location>
</feature>
<keyword evidence="10" id="KW-1185">Reference proteome</keyword>
<feature type="transmembrane region" description="Helical" evidence="6">
    <location>
        <begin position="21"/>
        <end position="43"/>
    </location>
</feature>
<evidence type="ECO:0000256" key="2">
    <source>
        <dbReference type="ARBA" id="ARBA00022475"/>
    </source>
</evidence>
<feature type="transmembrane region" description="Helical" evidence="6">
    <location>
        <begin position="370"/>
        <end position="395"/>
    </location>
</feature>
<evidence type="ECO:0000256" key="4">
    <source>
        <dbReference type="ARBA" id="ARBA00022989"/>
    </source>
</evidence>
<protein>
    <submittedName>
        <fullName evidence="9">Cell division protein FtsX</fullName>
    </submittedName>
</protein>
<keyword evidence="3 6" id="KW-0812">Transmembrane</keyword>
<keyword evidence="5 6" id="KW-0472">Membrane</keyword>
<keyword evidence="2" id="KW-1003">Cell membrane</keyword>
<reference evidence="9 10" key="1">
    <citation type="submission" date="2016-03" db="EMBL/GenBank/DDBJ databases">
        <title>Complete genome sequence of Pedobacter cryoconitis PAMC 27485.</title>
        <authorList>
            <person name="Lee J."/>
            <person name="Kim O.-S."/>
        </authorList>
    </citation>
    <scope>NUCLEOTIDE SEQUENCE [LARGE SCALE GENOMIC DNA]</scope>
    <source>
        <strain evidence="9 10">PAMC 27485</strain>
    </source>
</reference>
<evidence type="ECO:0000313" key="9">
    <source>
        <dbReference type="EMBL" id="AMP98648.1"/>
    </source>
</evidence>